<protein>
    <submittedName>
        <fullName evidence="2">Uncharacterized protein</fullName>
    </submittedName>
</protein>
<name>A0A1S9R9Y8_PENBI</name>
<reference evidence="3" key="1">
    <citation type="submission" date="2015-09" db="EMBL/GenBank/DDBJ databases">
        <authorList>
            <person name="Fill T.P."/>
            <person name="Baretta J.F."/>
            <person name="de Almeida L.G."/>
            <person name="Rocha M."/>
            <person name="de Souza D.H."/>
            <person name="Malavazi I."/>
            <person name="Cerdeira L.T."/>
            <person name="Hong H."/>
            <person name="Samborskyy M."/>
            <person name="de Vasconcelos A.T."/>
            <person name="Leadlay P."/>
            <person name="Rodrigues-Filho E."/>
        </authorList>
    </citation>
    <scope>NUCLEOTIDE SEQUENCE [LARGE SCALE GENOMIC DNA]</scope>
    <source>
        <strain evidence="3">LaBioMMi 136</strain>
    </source>
</reference>
<accession>A0A1S9R9Y8</accession>
<sequence>MHLSESKVQIPTANGLSLALLAMHEKVAVGYPTRDHLGGRSHDYGHGRTRPGESIGEVLARTGKSDARKWLLGWLFSQDKSPISLGEYIFLLPEVGKQKSSDEMGGIDKSHPPSFPADDDRADKERTDLLISFVNRS</sequence>
<dbReference type="EMBL" id="LJBN01000223">
    <property type="protein sequence ID" value="OOQ82292.1"/>
    <property type="molecule type" value="Genomic_DNA"/>
</dbReference>
<gene>
    <name evidence="2" type="ORF">PEBR_39547</name>
</gene>
<dbReference type="Proteomes" id="UP000190744">
    <property type="component" value="Unassembled WGS sequence"/>
</dbReference>
<proteinExistence type="predicted"/>
<comment type="caution">
    <text evidence="2">The sequence shown here is derived from an EMBL/GenBank/DDBJ whole genome shotgun (WGS) entry which is preliminary data.</text>
</comment>
<feature type="region of interest" description="Disordered" evidence="1">
    <location>
        <begin position="99"/>
        <end position="123"/>
    </location>
</feature>
<organism evidence="2 3">
    <name type="scientific">Penicillium brasilianum</name>
    <dbReference type="NCBI Taxonomy" id="104259"/>
    <lineage>
        <taxon>Eukaryota</taxon>
        <taxon>Fungi</taxon>
        <taxon>Dikarya</taxon>
        <taxon>Ascomycota</taxon>
        <taxon>Pezizomycotina</taxon>
        <taxon>Eurotiomycetes</taxon>
        <taxon>Eurotiomycetidae</taxon>
        <taxon>Eurotiales</taxon>
        <taxon>Aspergillaceae</taxon>
        <taxon>Penicillium</taxon>
    </lineage>
</organism>
<evidence type="ECO:0000313" key="2">
    <source>
        <dbReference type="EMBL" id="OOQ82292.1"/>
    </source>
</evidence>
<feature type="compositionally biased region" description="Basic and acidic residues" evidence="1">
    <location>
        <begin position="99"/>
        <end position="111"/>
    </location>
</feature>
<dbReference type="AlphaFoldDB" id="A0A1S9R9Y8"/>
<evidence type="ECO:0000313" key="3">
    <source>
        <dbReference type="Proteomes" id="UP000190744"/>
    </source>
</evidence>
<evidence type="ECO:0000256" key="1">
    <source>
        <dbReference type="SAM" id="MobiDB-lite"/>
    </source>
</evidence>